<keyword evidence="2" id="KW-1133">Transmembrane helix</keyword>
<keyword evidence="2" id="KW-0812">Transmembrane</keyword>
<feature type="region of interest" description="Disordered" evidence="1">
    <location>
        <begin position="220"/>
        <end position="325"/>
    </location>
</feature>
<accession>A0A2T0Q7V5</accession>
<evidence type="ECO:0000259" key="3">
    <source>
        <dbReference type="PROSITE" id="PS51725"/>
    </source>
</evidence>
<comment type="caution">
    <text evidence="4">The sequence shown here is derived from an EMBL/GenBank/DDBJ whole genome shotgun (WGS) entry which is preliminary data.</text>
</comment>
<feature type="transmembrane region" description="Helical" evidence="2">
    <location>
        <begin position="133"/>
        <end position="157"/>
    </location>
</feature>
<feature type="transmembrane region" description="Helical" evidence="2">
    <location>
        <begin position="194"/>
        <end position="215"/>
    </location>
</feature>
<dbReference type="GO" id="GO:0004497">
    <property type="term" value="F:monooxygenase activity"/>
    <property type="evidence" value="ECO:0007669"/>
    <property type="project" value="UniProtKB-KW"/>
</dbReference>
<dbReference type="EMBL" id="PVZC01000003">
    <property type="protein sequence ID" value="PRX99878.1"/>
    <property type="molecule type" value="Genomic_DNA"/>
</dbReference>
<keyword evidence="4" id="KW-0503">Monooxygenase</keyword>
<feature type="compositionally biased region" description="Basic residues" evidence="1">
    <location>
        <begin position="224"/>
        <end position="236"/>
    </location>
</feature>
<feature type="transmembrane region" description="Helical" evidence="2">
    <location>
        <begin position="6"/>
        <end position="25"/>
    </location>
</feature>
<name>A0A2T0Q7V5_9ACTN</name>
<protein>
    <submittedName>
        <fullName evidence="4">Quinol monooxygenase YgiN</fullName>
    </submittedName>
</protein>
<feature type="compositionally biased region" description="Low complexity" evidence="1">
    <location>
        <begin position="304"/>
        <end position="316"/>
    </location>
</feature>
<evidence type="ECO:0000313" key="4">
    <source>
        <dbReference type="EMBL" id="PRX99878.1"/>
    </source>
</evidence>
<feature type="transmembrane region" description="Helical" evidence="2">
    <location>
        <begin position="37"/>
        <end position="56"/>
    </location>
</feature>
<feature type="transmembrane region" description="Helical" evidence="2">
    <location>
        <begin position="169"/>
        <end position="188"/>
    </location>
</feature>
<feature type="transmembrane region" description="Helical" evidence="2">
    <location>
        <begin position="94"/>
        <end position="113"/>
    </location>
</feature>
<dbReference type="OrthoDB" id="3695636at2"/>
<feature type="compositionally biased region" description="Basic and acidic residues" evidence="1">
    <location>
        <begin position="270"/>
        <end position="283"/>
    </location>
</feature>
<dbReference type="Proteomes" id="UP000237846">
    <property type="component" value="Unassembled WGS sequence"/>
</dbReference>
<dbReference type="InterPro" id="IPR011008">
    <property type="entry name" value="Dimeric_a/b-barrel"/>
</dbReference>
<dbReference type="Pfam" id="PF03992">
    <property type="entry name" value="ABM"/>
    <property type="match status" value="1"/>
</dbReference>
<keyword evidence="4" id="KW-0560">Oxidoreductase</keyword>
<sequence>MLGIVIAFIGALIAWSGTAVLGSLLSREPRLSHGGWLAAMAGMALALSAAAAGYAVGFNAPIFRFYQLGAGLFAPLALAWAIVELSAPRLRLRWAARLALSFLVLVPAVVLLLDPVQGAFEAALPTPGDHYDLLPNAVLTLVHVFVCGVIVAAVIRFGLRVREGAAEMLPVLIGLGLAAGAAVLQILVSRLGLGVFGLLLLTAAVGLVWTVPARVRQGLSGARRPARGRQRARRGRRAADDDDYDYDYDEGTGYVESVGYDDGYDDDGFDDYRDDHAGLRAEPEPEPEPEPPPPPPRGRRHRAAAAAPPDASLSAPAGPPAAARPPRPLYGMITIYSVQPGQNASFDEIMAQAAAETGRSGPDTLIYACHTVPAAPQQRIVYALYRDRPAYERHLATPHMRRFAELSRLCVAGSSVIELQLTSAEAAPDVLAALGVTGGV</sequence>
<dbReference type="PROSITE" id="PS51725">
    <property type="entry name" value="ABM"/>
    <property type="match status" value="1"/>
</dbReference>
<feature type="domain" description="ABM" evidence="3">
    <location>
        <begin position="330"/>
        <end position="419"/>
    </location>
</feature>
<organism evidence="4 5">
    <name type="scientific">Allonocardiopsis opalescens</name>
    <dbReference type="NCBI Taxonomy" id="1144618"/>
    <lineage>
        <taxon>Bacteria</taxon>
        <taxon>Bacillati</taxon>
        <taxon>Actinomycetota</taxon>
        <taxon>Actinomycetes</taxon>
        <taxon>Streptosporangiales</taxon>
        <taxon>Allonocardiopsis</taxon>
    </lineage>
</organism>
<reference evidence="4 5" key="1">
    <citation type="submission" date="2018-03" db="EMBL/GenBank/DDBJ databases">
        <title>Genomic Encyclopedia of Archaeal and Bacterial Type Strains, Phase II (KMG-II): from individual species to whole genera.</title>
        <authorList>
            <person name="Goeker M."/>
        </authorList>
    </citation>
    <scope>NUCLEOTIDE SEQUENCE [LARGE SCALE GENOMIC DNA]</scope>
    <source>
        <strain evidence="4 5">DSM 45601</strain>
    </source>
</reference>
<dbReference type="RefSeq" id="WP_146159435.1">
    <property type="nucleotide sequence ID" value="NZ_PVZC01000003.1"/>
</dbReference>
<feature type="transmembrane region" description="Helical" evidence="2">
    <location>
        <begin position="62"/>
        <end position="82"/>
    </location>
</feature>
<gene>
    <name evidence="4" type="ORF">CLV72_103485</name>
</gene>
<keyword evidence="2" id="KW-0472">Membrane</keyword>
<proteinExistence type="predicted"/>
<evidence type="ECO:0000256" key="2">
    <source>
        <dbReference type="SAM" id="Phobius"/>
    </source>
</evidence>
<evidence type="ECO:0000313" key="5">
    <source>
        <dbReference type="Proteomes" id="UP000237846"/>
    </source>
</evidence>
<dbReference type="AlphaFoldDB" id="A0A2T0Q7V5"/>
<keyword evidence="5" id="KW-1185">Reference proteome</keyword>
<dbReference type="Gene3D" id="3.30.70.100">
    <property type="match status" value="1"/>
</dbReference>
<dbReference type="InterPro" id="IPR007138">
    <property type="entry name" value="ABM_dom"/>
</dbReference>
<feature type="compositionally biased region" description="Acidic residues" evidence="1">
    <location>
        <begin position="240"/>
        <end position="250"/>
    </location>
</feature>
<dbReference type="SUPFAM" id="SSF54909">
    <property type="entry name" value="Dimeric alpha+beta barrel"/>
    <property type="match status" value="1"/>
</dbReference>
<evidence type="ECO:0000256" key="1">
    <source>
        <dbReference type="SAM" id="MobiDB-lite"/>
    </source>
</evidence>